<dbReference type="OrthoDB" id="6108017at2759"/>
<keyword evidence="2" id="KW-0067">ATP-binding</keyword>
<organism evidence="7 8">
    <name type="scientific">Triparma retinervis</name>
    <dbReference type="NCBI Taxonomy" id="2557542"/>
    <lineage>
        <taxon>Eukaryota</taxon>
        <taxon>Sar</taxon>
        <taxon>Stramenopiles</taxon>
        <taxon>Ochrophyta</taxon>
        <taxon>Bolidophyceae</taxon>
        <taxon>Parmales</taxon>
        <taxon>Triparmaceae</taxon>
        <taxon>Triparma</taxon>
    </lineage>
</organism>
<dbReference type="Proteomes" id="UP001165082">
    <property type="component" value="Unassembled WGS sequence"/>
</dbReference>
<evidence type="ECO:0000256" key="5">
    <source>
        <dbReference type="SAM" id="MobiDB-lite"/>
    </source>
</evidence>
<dbReference type="PANTHER" id="PTHR13140:SF845">
    <property type="entry name" value="MYOSIN-LIKE PROTEIN"/>
    <property type="match status" value="1"/>
</dbReference>
<feature type="region of interest" description="Disordered" evidence="5">
    <location>
        <begin position="182"/>
        <end position="209"/>
    </location>
</feature>
<dbReference type="GO" id="GO:0051015">
    <property type="term" value="F:actin filament binding"/>
    <property type="evidence" value="ECO:0007669"/>
    <property type="project" value="TreeGrafter"/>
</dbReference>
<sequence length="228" mass="25157">MGGGERKEGTTMSIGVLDIFGFECFKRNGFEQLCINYTNERLQKQFNSFVFEEEQRLYAAEGIRWDDVEWRDNSGTLEAIGGREGILRTLDDECRLPKGSDMKFVGRLHKLCEGRDDGVITADKKQRAEGAFVVKHFAGGVEYQGGTGWVEKNKDEVPEGLGEMMEKSSGIMKEVWEAGEVEAAEGGAPDAGPNRGAGRASKRKGTVGSKFKQSLNELMDLITGEKSN</sequence>
<dbReference type="GO" id="GO:0016020">
    <property type="term" value="C:membrane"/>
    <property type="evidence" value="ECO:0007669"/>
    <property type="project" value="TreeGrafter"/>
</dbReference>
<evidence type="ECO:0000256" key="3">
    <source>
        <dbReference type="ARBA" id="ARBA00023203"/>
    </source>
</evidence>
<dbReference type="GO" id="GO:0000146">
    <property type="term" value="F:microfilament motor activity"/>
    <property type="evidence" value="ECO:0007669"/>
    <property type="project" value="TreeGrafter"/>
</dbReference>
<dbReference type="Gene3D" id="1.20.58.530">
    <property type="match status" value="1"/>
</dbReference>
<evidence type="ECO:0000259" key="6">
    <source>
        <dbReference type="PROSITE" id="PS51456"/>
    </source>
</evidence>
<keyword evidence="4" id="KW-0518">Myosin</keyword>
<evidence type="ECO:0000313" key="7">
    <source>
        <dbReference type="EMBL" id="GMI31266.1"/>
    </source>
</evidence>
<dbReference type="AlphaFoldDB" id="A0A9W7G419"/>
<dbReference type="GO" id="GO:0005524">
    <property type="term" value="F:ATP binding"/>
    <property type="evidence" value="ECO:0007669"/>
    <property type="project" value="UniProtKB-KW"/>
</dbReference>
<dbReference type="PROSITE" id="PS51456">
    <property type="entry name" value="MYOSIN_MOTOR"/>
    <property type="match status" value="1"/>
</dbReference>
<keyword evidence="8" id="KW-1185">Reference proteome</keyword>
<dbReference type="EMBL" id="BRXZ01007660">
    <property type="protein sequence ID" value="GMI31266.1"/>
    <property type="molecule type" value="Genomic_DNA"/>
</dbReference>
<dbReference type="GO" id="GO:0007015">
    <property type="term" value="P:actin filament organization"/>
    <property type="evidence" value="ECO:0007669"/>
    <property type="project" value="TreeGrafter"/>
</dbReference>
<evidence type="ECO:0000256" key="1">
    <source>
        <dbReference type="ARBA" id="ARBA00022741"/>
    </source>
</evidence>
<evidence type="ECO:0000256" key="4">
    <source>
        <dbReference type="PROSITE-ProRule" id="PRU00782"/>
    </source>
</evidence>
<dbReference type="SMART" id="SM00242">
    <property type="entry name" value="MYSc"/>
    <property type="match status" value="1"/>
</dbReference>
<protein>
    <recommendedName>
        <fullName evidence="6">Myosin motor domain-containing protein</fullName>
    </recommendedName>
</protein>
<dbReference type="Pfam" id="PF00063">
    <property type="entry name" value="Myosin_head"/>
    <property type="match status" value="1"/>
</dbReference>
<accession>A0A9W7G419</accession>
<evidence type="ECO:0000313" key="8">
    <source>
        <dbReference type="Proteomes" id="UP001165082"/>
    </source>
</evidence>
<reference evidence="7" key="1">
    <citation type="submission" date="2022-07" db="EMBL/GenBank/DDBJ databases">
        <title>Genome analysis of Parmales, a sister group of diatoms, reveals the evolutionary specialization of diatoms from phago-mixotrophs to photoautotrophs.</title>
        <authorList>
            <person name="Ban H."/>
            <person name="Sato S."/>
            <person name="Yoshikawa S."/>
            <person name="Kazumasa Y."/>
            <person name="Nakamura Y."/>
            <person name="Ichinomiya M."/>
            <person name="Saitoh K."/>
            <person name="Sato N."/>
            <person name="Blanc-Mathieu R."/>
            <person name="Endo H."/>
            <person name="Kuwata A."/>
            <person name="Ogata H."/>
        </authorList>
    </citation>
    <scope>NUCLEOTIDE SEQUENCE</scope>
</reference>
<dbReference type="InterPro" id="IPR027417">
    <property type="entry name" value="P-loop_NTPase"/>
</dbReference>
<dbReference type="SUPFAM" id="SSF52540">
    <property type="entry name" value="P-loop containing nucleoside triphosphate hydrolases"/>
    <property type="match status" value="1"/>
</dbReference>
<keyword evidence="3 4" id="KW-0009">Actin-binding</keyword>
<dbReference type="PRINTS" id="PR00193">
    <property type="entry name" value="MYOSINHEAVY"/>
</dbReference>
<feature type="compositionally biased region" description="Low complexity" evidence="5">
    <location>
        <begin position="184"/>
        <end position="193"/>
    </location>
</feature>
<comment type="similarity">
    <text evidence="4">Belongs to the TRAFAC class myosin-kinesin ATPase superfamily. Myosin family.</text>
</comment>
<keyword evidence="1" id="KW-0547">Nucleotide-binding</keyword>
<dbReference type="InterPro" id="IPR001609">
    <property type="entry name" value="Myosin_head_motor_dom-like"/>
</dbReference>
<dbReference type="GO" id="GO:0016459">
    <property type="term" value="C:myosin complex"/>
    <property type="evidence" value="ECO:0007669"/>
    <property type="project" value="UniProtKB-KW"/>
</dbReference>
<evidence type="ECO:0000256" key="2">
    <source>
        <dbReference type="ARBA" id="ARBA00022840"/>
    </source>
</evidence>
<comment type="caution">
    <text evidence="4">Lacks conserved residue(s) required for the propagation of feature annotation.</text>
</comment>
<feature type="domain" description="Myosin motor" evidence="6">
    <location>
        <begin position="1"/>
        <end position="228"/>
    </location>
</feature>
<keyword evidence="4" id="KW-0505">Motor protein</keyword>
<proteinExistence type="inferred from homology"/>
<comment type="caution">
    <text evidence="7">The sequence shown here is derived from an EMBL/GenBank/DDBJ whole genome shotgun (WGS) entry which is preliminary data.</text>
</comment>
<name>A0A9W7G419_9STRA</name>
<gene>
    <name evidence="7" type="ORF">TrRE_jg3701</name>
</gene>
<dbReference type="GO" id="GO:0005737">
    <property type="term" value="C:cytoplasm"/>
    <property type="evidence" value="ECO:0007669"/>
    <property type="project" value="TreeGrafter"/>
</dbReference>
<dbReference type="PANTHER" id="PTHR13140">
    <property type="entry name" value="MYOSIN"/>
    <property type="match status" value="1"/>
</dbReference>